<proteinExistence type="predicted"/>
<evidence type="ECO:0000313" key="3">
    <source>
        <dbReference type="Proteomes" id="UP000614350"/>
    </source>
</evidence>
<protein>
    <submittedName>
        <fullName evidence="2">Uncharacterized protein</fullName>
    </submittedName>
</protein>
<dbReference type="AlphaFoldDB" id="A0A834JCF0"/>
<feature type="compositionally biased region" description="Acidic residues" evidence="1">
    <location>
        <begin position="1"/>
        <end position="22"/>
    </location>
</feature>
<gene>
    <name evidence="2" type="ORF">HZH66_012162</name>
</gene>
<dbReference type="EMBL" id="JACSEA010000015">
    <property type="protein sequence ID" value="KAF7385076.1"/>
    <property type="molecule type" value="Genomic_DNA"/>
</dbReference>
<evidence type="ECO:0000256" key="1">
    <source>
        <dbReference type="SAM" id="MobiDB-lite"/>
    </source>
</evidence>
<accession>A0A834JCF0</accession>
<comment type="caution">
    <text evidence="2">The sequence shown here is derived from an EMBL/GenBank/DDBJ whole genome shotgun (WGS) entry which is preliminary data.</text>
</comment>
<evidence type="ECO:0000313" key="2">
    <source>
        <dbReference type="EMBL" id="KAF7385076.1"/>
    </source>
</evidence>
<keyword evidence="3" id="KW-1185">Reference proteome</keyword>
<feature type="region of interest" description="Disordered" evidence="1">
    <location>
        <begin position="1"/>
        <end position="27"/>
    </location>
</feature>
<sequence length="110" mass="13255">MDEEDKEEEEKEEDEEEEEEEMRQEKLERLSQIGDIQEIFHVEEPVERNHEKLLRTSRSKRYQGKLLSLPSSWTSCKVSTKLNVDVHVGRKRIARRIEWPARNRLLEPIL</sequence>
<name>A0A834JCF0_VESVU</name>
<organism evidence="2 3">
    <name type="scientific">Vespula vulgaris</name>
    <name type="common">Yellow jacket</name>
    <name type="synonym">Wasp</name>
    <dbReference type="NCBI Taxonomy" id="7454"/>
    <lineage>
        <taxon>Eukaryota</taxon>
        <taxon>Metazoa</taxon>
        <taxon>Ecdysozoa</taxon>
        <taxon>Arthropoda</taxon>
        <taxon>Hexapoda</taxon>
        <taxon>Insecta</taxon>
        <taxon>Pterygota</taxon>
        <taxon>Neoptera</taxon>
        <taxon>Endopterygota</taxon>
        <taxon>Hymenoptera</taxon>
        <taxon>Apocrita</taxon>
        <taxon>Aculeata</taxon>
        <taxon>Vespoidea</taxon>
        <taxon>Vespidae</taxon>
        <taxon>Vespinae</taxon>
        <taxon>Vespula</taxon>
    </lineage>
</organism>
<dbReference type="Proteomes" id="UP000614350">
    <property type="component" value="Unassembled WGS sequence"/>
</dbReference>
<reference evidence="2" key="1">
    <citation type="journal article" date="2020" name="G3 (Bethesda)">
        <title>High-Quality Assemblies for Three Invasive Social Wasps from the &lt;i&gt;Vespula&lt;/i&gt; Genus.</title>
        <authorList>
            <person name="Harrop T.W.R."/>
            <person name="Guhlin J."/>
            <person name="McLaughlin G.M."/>
            <person name="Permina E."/>
            <person name="Stockwell P."/>
            <person name="Gilligan J."/>
            <person name="Le Lec M.F."/>
            <person name="Gruber M.A.M."/>
            <person name="Quinn O."/>
            <person name="Lovegrove M."/>
            <person name="Duncan E.J."/>
            <person name="Remnant E.J."/>
            <person name="Van Eeckhoven J."/>
            <person name="Graham B."/>
            <person name="Knapp R.A."/>
            <person name="Langford K.W."/>
            <person name="Kronenberg Z."/>
            <person name="Press M.O."/>
            <person name="Eacker S.M."/>
            <person name="Wilson-Rankin E.E."/>
            <person name="Purcell J."/>
            <person name="Lester P.J."/>
            <person name="Dearden P.K."/>
        </authorList>
    </citation>
    <scope>NUCLEOTIDE SEQUENCE</scope>
    <source>
        <strain evidence="2">Marl-1</strain>
    </source>
</reference>